<dbReference type="SUPFAM" id="SSF46785">
    <property type="entry name" value="Winged helix' DNA-binding domain"/>
    <property type="match status" value="1"/>
</dbReference>
<dbReference type="PROSITE" id="PS50931">
    <property type="entry name" value="HTH_LYSR"/>
    <property type="match status" value="1"/>
</dbReference>
<dbReference type="CDD" id="cd08422">
    <property type="entry name" value="PBP2_CrgA_like"/>
    <property type="match status" value="1"/>
</dbReference>
<dbReference type="Proteomes" id="UP001244552">
    <property type="component" value="Unassembled WGS sequence"/>
</dbReference>
<keyword evidence="4" id="KW-0804">Transcription</keyword>
<dbReference type="InterPro" id="IPR036388">
    <property type="entry name" value="WH-like_DNA-bd_sf"/>
</dbReference>
<dbReference type="GO" id="GO:0003677">
    <property type="term" value="F:DNA binding"/>
    <property type="evidence" value="ECO:0007669"/>
    <property type="project" value="UniProtKB-KW"/>
</dbReference>
<dbReference type="EMBL" id="JAUSVU010000015">
    <property type="protein sequence ID" value="MDQ0534964.1"/>
    <property type="molecule type" value="Genomic_DNA"/>
</dbReference>
<protein>
    <submittedName>
        <fullName evidence="6">DNA-binding transcriptional LysR family regulator</fullName>
    </submittedName>
</protein>
<sequence>MMDFFAALTAFTTVVERGAFARAARELGQSTSSLTRQVDALEERLGTVLLNRSTRRLTLTDAGAAYHEQALRILADLEEANRGVAGGDGPPAGTLRVSLPVAFAQMHVSPLLPDFLRDHPAIRLELMLTDEPVDLVGQRVDVAIRIGALDASSLVARKLAPLRRIACASPAYLAARGLPEEPADLARHDCCCFAYGHGGRVWRFGRDGDERIVPVSGPVRANNSMLLRDAALAGMGVILMPSWLVGADIEAGRLTPLLPGWTADPGAGSGSGGGAGGGGIHALYLPSRKGSRTVRAFVDFLLARFGSPPHWDRSA</sequence>
<evidence type="ECO:0000259" key="5">
    <source>
        <dbReference type="PROSITE" id="PS50931"/>
    </source>
</evidence>
<comment type="caution">
    <text evidence="6">The sequence shown here is derived from an EMBL/GenBank/DDBJ whole genome shotgun (WGS) entry which is preliminary data.</text>
</comment>
<organism evidence="6 7">
    <name type="scientific">Azospirillum picis</name>
    <dbReference type="NCBI Taxonomy" id="488438"/>
    <lineage>
        <taxon>Bacteria</taxon>
        <taxon>Pseudomonadati</taxon>
        <taxon>Pseudomonadota</taxon>
        <taxon>Alphaproteobacteria</taxon>
        <taxon>Rhodospirillales</taxon>
        <taxon>Azospirillaceae</taxon>
        <taxon>Azospirillum</taxon>
    </lineage>
</organism>
<dbReference type="Gene3D" id="1.10.10.10">
    <property type="entry name" value="Winged helix-like DNA-binding domain superfamily/Winged helix DNA-binding domain"/>
    <property type="match status" value="1"/>
</dbReference>
<keyword evidence="3 6" id="KW-0238">DNA-binding</keyword>
<name>A0ABU0MNQ8_9PROT</name>
<dbReference type="Gene3D" id="3.40.190.290">
    <property type="match status" value="1"/>
</dbReference>
<dbReference type="Pfam" id="PF03466">
    <property type="entry name" value="LysR_substrate"/>
    <property type="match status" value="1"/>
</dbReference>
<evidence type="ECO:0000256" key="1">
    <source>
        <dbReference type="ARBA" id="ARBA00009437"/>
    </source>
</evidence>
<dbReference type="Pfam" id="PF00126">
    <property type="entry name" value="HTH_1"/>
    <property type="match status" value="1"/>
</dbReference>
<feature type="domain" description="HTH lysR-type" evidence="5">
    <location>
        <begin position="5"/>
        <end position="60"/>
    </location>
</feature>
<dbReference type="SUPFAM" id="SSF53850">
    <property type="entry name" value="Periplasmic binding protein-like II"/>
    <property type="match status" value="1"/>
</dbReference>
<keyword evidence="7" id="KW-1185">Reference proteome</keyword>
<accession>A0ABU0MNQ8</accession>
<evidence type="ECO:0000256" key="3">
    <source>
        <dbReference type="ARBA" id="ARBA00023125"/>
    </source>
</evidence>
<dbReference type="InterPro" id="IPR036390">
    <property type="entry name" value="WH_DNA-bd_sf"/>
</dbReference>
<evidence type="ECO:0000313" key="7">
    <source>
        <dbReference type="Proteomes" id="UP001244552"/>
    </source>
</evidence>
<dbReference type="RefSeq" id="WP_209986731.1">
    <property type="nucleotide sequence ID" value="NZ_JAGINO010000019.1"/>
</dbReference>
<dbReference type="PANTHER" id="PTHR30537">
    <property type="entry name" value="HTH-TYPE TRANSCRIPTIONAL REGULATOR"/>
    <property type="match status" value="1"/>
</dbReference>
<reference evidence="6 7" key="1">
    <citation type="submission" date="2023-07" db="EMBL/GenBank/DDBJ databases">
        <title>Genomic Encyclopedia of Type Strains, Phase IV (KMG-IV): sequencing the most valuable type-strain genomes for metagenomic binning, comparative biology and taxonomic classification.</title>
        <authorList>
            <person name="Goeker M."/>
        </authorList>
    </citation>
    <scope>NUCLEOTIDE SEQUENCE [LARGE SCALE GENOMIC DNA]</scope>
    <source>
        <strain evidence="6 7">DSM 19922</strain>
    </source>
</reference>
<evidence type="ECO:0000313" key="6">
    <source>
        <dbReference type="EMBL" id="MDQ0534964.1"/>
    </source>
</evidence>
<proteinExistence type="inferred from homology"/>
<dbReference type="PANTHER" id="PTHR30537:SF5">
    <property type="entry name" value="HTH-TYPE TRANSCRIPTIONAL ACTIVATOR TTDR-RELATED"/>
    <property type="match status" value="1"/>
</dbReference>
<dbReference type="InterPro" id="IPR005119">
    <property type="entry name" value="LysR_subst-bd"/>
</dbReference>
<dbReference type="InterPro" id="IPR058163">
    <property type="entry name" value="LysR-type_TF_proteobact-type"/>
</dbReference>
<comment type="similarity">
    <text evidence="1">Belongs to the LysR transcriptional regulatory family.</text>
</comment>
<evidence type="ECO:0000256" key="4">
    <source>
        <dbReference type="ARBA" id="ARBA00023163"/>
    </source>
</evidence>
<dbReference type="InterPro" id="IPR000847">
    <property type="entry name" value="LysR_HTH_N"/>
</dbReference>
<evidence type="ECO:0000256" key="2">
    <source>
        <dbReference type="ARBA" id="ARBA00023015"/>
    </source>
</evidence>
<gene>
    <name evidence="6" type="ORF">QO018_003842</name>
</gene>
<keyword evidence="2" id="KW-0805">Transcription regulation</keyword>